<gene>
    <name evidence="1" type="ORF">BDY19DRAFT_310365</name>
</gene>
<evidence type="ECO:0000313" key="2">
    <source>
        <dbReference type="Proteomes" id="UP001055072"/>
    </source>
</evidence>
<dbReference type="EMBL" id="MU274919">
    <property type="protein sequence ID" value="KAI0087233.1"/>
    <property type="molecule type" value="Genomic_DNA"/>
</dbReference>
<name>A0ACB8TZ40_9APHY</name>
<evidence type="ECO:0000313" key="1">
    <source>
        <dbReference type="EMBL" id="KAI0087233.1"/>
    </source>
</evidence>
<reference evidence="1" key="1">
    <citation type="journal article" date="2021" name="Environ. Microbiol.">
        <title>Gene family expansions and transcriptome signatures uncover fungal adaptations to wood decay.</title>
        <authorList>
            <person name="Hage H."/>
            <person name="Miyauchi S."/>
            <person name="Viragh M."/>
            <person name="Drula E."/>
            <person name="Min B."/>
            <person name="Chaduli D."/>
            <person name="Navarro D."/>
            <person name="Favel A."/>
            <person name="Norest M."/>
            <person name="Lesage-Meessen L."/>
            <person name="Balint B."/>
            <person name="Merenyi Z."/>
            <person name="de Eugenio L."/>
            <person name="Morin E."/>
            <person name="Martinez A.T."/>
            <person name="Baldrian P."/>
            <person name="Stursova M."/>
            <person name="Martinez M.J."/>
            <person name="Novotny C."/>
            <person name="Magnuson J.K."/>
            <person name="Spatafora J.W."/>
            <person name="Maurice S."/>
            <person name="Pangilinan J."/>
            <person name="Andreopoulos W."/>
            <person name="LaButti K."/>
            <person name="Hundley H."/>
            <person name="Na H."/>
            <person name="Kuo A."/>
            <person name="Barry K."/>
            <person name="Lipzen A."/>
            <person name="Henrissat B."/>
            <person name="Riley R."/>
            <person name="Ahrendt S."/>
            <person name="Nagy L.G."/>
            <person name="Grigoriev I.V."/>
            <person name="Martin F."/>
            <person name="Rosso M.N."/>
        </authorList>
    </citation>
    <scope>NUCLEOTIDE SEQUENCE</scope>
    <source>
        <strain evidence="1">CBS 384.51</strain>
    </source>
</reference>
<dbReference type="Proteomes" id="UP001055072">
    <property type="component" value="Unassembled WGS sequence"/>
</dbReference>
<protein>
    <submittedName>
        <fullName evidence="1">Uncharacterized protein</fullName>
    </submittedName>
</protein>
<accession>A0ACB8TZ40</accession>
<sequence>MEPGEDLEASMCVQNSAERSLVRENALVRMSYDSGNTICLSIMRSPSLRSNIMELPVKSKASRVYTKLLSPIVEEFIPCRALAVNRRREVDQHNPQCRSQDEQPTSNSLKCSNSPRSLQSFTVLDPRSISATYRPLTGLVGLEAFQGHLDSGLKLEPLHQILSDAVWHWRQCEATSYYNKRFFQSDTN</sequence>
<keyword evidence="2" id="KW-1185">Reference proteome</keyword>
<organism evidence="1 2">
    <name type="scientific">Irpex rosettiformis</name>
    <dbReference type="NCBI Taxonomy" id="378272"/>
    <lineage>
        <taxon>Eukaryota</taxon>
        <taxon>Fungi</taxon>
        <taxon>Dikarya</taxon>
        <taxon>Basidiomycota</taxon>
        <taxon>Agaricomycotina</taxon>
        <taxon>Agaricomycetes</taxon>
        <taxon>Polyporales</taxon>
        <taxon>Irpicaceae</taxon>
        <taxon>Irpex</taxon>
    </lineage>
</organism>
<proteinExistence type="predicted"/>
<comment type="caution">
    <text evidence="1">The sequence shown here is derived from an EMBL/GenBank/DDBJ whole genome shotgun (WGS) entry which is preliminary data.</text>
</comment>